<dbReference type="Pfam" id="PF00126">
    <property type="entry name" value="HTH_1"/>
    <property type="match status" value="1"/>
</dbReference>
<dbReference type="GO" id="GO:0003700">
    <property type="term" value="F:DNA-binding transcription factor activity"/>
    <property type="evidence" value="ECO:0007669"/>
    <property type="project" value="InterPro"/>
</dbReference>
<dbReference type="GO" id="GO:0032993">
    <property type="term" value="C:protein-DNA complex"/>
    <property type="evidence" value="ECO:0007669"/>
    <property type="project" value="TreeGrafter"/>
</dbReference>
<evidence type="ECO:0000256" key="1">
    <source>
        <dbReference type="ARBA" id="ARBA00009437"/>
    </source>
</evidence>
<keyword evidence="2" id="KW-0805">Transcription regulation</keyword>
<reference evidence="6 7" key="1">
    <citation type="submission" date="2016-03" db="EMBL/GenBank/DDBJ databases">
        <authorList>
            <consortium name="Pathogen Informatics"/>
        </authorList>
    </citation>
    <scope>NUCLEOTIDE SEQUENCE [LARGE SCALE GENOMIC DNA]</scope>
    <source>
        <strain evidence="6 7">NCTC13364</strain>
    </source>
</reference>
<dbReference type="EMBL" id="FKBS01000008">
    <property type="protein sequence ID" value="SAI01358.1"/>
    <property type="molecule type" value="Genomic_DNA"/>
</dbReference>
<dbReference type="Gene3D" id="1.10.10.10">
    <property type="entry name" value="Winged helix-like DNA-binding domain superfamily/Winged helix DNA-binding domain"/>
    <property type="match status" value="1"/>
</dbReference>
<accession>A0A157LXC1</accession>
<evidence type="ECO:0000259" key="5">
    <source>
        <dbReference type="PROSITE" id="PS50931"/>
    </source>
</evidence>
<dbReference type="Proteomes" id="UP000077037">
    <property type="component" value="Unassembled WGS sequence"/>
</dbReference>
<dbReference type="InterPro" id="IPR005119">
    <property type="entry name" value="LysR_subst-bd"/>
</dbReference>
<dbReference type="Pfam" id="PF03466">
    <property type="entry name" value="LysR_substrate"/>
    <property type="match status" value="1"/>
</dbReference>
<evidence type="ECO:0000256" key="3">
    <source>
        <dbReference type="ARBA" id="ARBA00023125"/>
    </source>
</evidence>
<proteinExistence type="inferred from homology"/>
<evidence type="ECO:0000256" key="4">
    <source>
        <dbReference type="ARBA" id="ARBA00023163"/>
    </source>
</evidence>
<comment type="similarity">
    <text evidence="1">Belongs to the LysR transcriptional regulatory family.</text>
</comment>
<keyword evidence="4" id="KW-0804">Transcription</keyword>
<evidence type="ECO:0000313" key="7">
    <source>
        <dbReference type="Proteomes" id="UP000077037"/>
    </source>
</evidence>
<keyword evidence="3" id="KW-0238">DNA-binding</keyword>
<dbReference type="InterPro" id="IPR000847">
    <property type="entry name" value="LysR_HTH_N"/>
</dbReference>
<sequence length="321" mass="35196">MRHAIEGLNLKALRAFVLVCETKSMGEAARVLGVTTSAISQLIGALEQDQGVPLFDRRFRPARLNAAGATLFEQAESLLTHAQAVSRSVRAALDDEGLPLRIGAPGSVCSALGPDLVTALGQGFHDITFHTGESTDLADRVHGRAIDLAICASPPPESRHLRADRLFSEIFVMAVPRARANGQPFRDLCSVVERFPLLRYGSRVELGAQIERYTAHIGLMAPRRYEFDLSEPLLTMVANGAGCAITTPLCLWQARQCLDELSLIHLPRSRYGLREFVLVSRQDEADQARRACLALPVNDMLSGLASRLRERLPHFPEQPFG</sequence>
<dbReference type="SUPFAM" id="SSF53850">
    <property type="entry name" value="Periplasmic binding protein-like II"/>
    <property type="match status" value="1"/>
</dbReference>
<name>A0A157LXC1_9BORD</name>
<dbReference type="Gene3D" id="3.40.190.10">
    <property type="entry name" value="Periplasmic binding protein-like II"/>
    <property type="match status" value="2"/>
</dbReference>
<dbReference type="InterPro" id="IPR036390">
    <property type="entry name" value="WH_DNA-bd_sf"/>
</dbReference>
<organism evidence="6 7">
    <name type="scientific">Bordetella ansorpii</name>
    <dbReference type="NCBI Taxonomy" id="288768"/>
    <lineage>
        <taxon>Bacteria</taxon>
        <taxon>Pseudomonadati</taxon>
        <taxon>Pseudomonadota</taxon>
        <taxon>Betaproteobacteria</taxon>
        <taxon>Burkholderiales</taxon>
        <taxon>Alcaligenaceae</taxon>
        <taxon>Bordetella</taxon>
    </lineage>
</organism>
<dbReference type="AlphaFoldDB" id="A0A157LXC1"/>
<dbReference type="PANTHER" id="PTHR30346">
    <property type="entry name" value="TRANSCRIPTIONAL DUAL REGULATOR HCAR-RELATED"/>
    <property type="match status" value="1"/>
</dbReference>
<gene>
    <name evidence="6" type="primary">gltC_4</name>
    <name evidence="6" type="ORF">SAMEA1982600_00927</name>
</gene>
<dbReference type="RefSeq" id="WP_066409025.1">
    <property type="nucleotide sequence ID" value="NZ_FKBS01000008.1"/>
</dbReference>
<dbReference type="SUPFAM" id="SSF46785">
    <property type="entry name" value="Winged helix' DNA-binding domain"/>
    <property type="match status" value="1"/>
</dbReference>
<evidence type="ECO:0000313" key="6">
    <source>
        <dbReference type="EMBL" id="SAI01358.1"/>
    </source>
</evidence>
<dbReference type="GO" id="GO:0003677">
    <property type="term" value="F:DNA binding"/>
    <property type="evidence" value="ECO:0007669"/>
    <property type="project" value="UniProtKB-KW"/>
</dbReference>
<dbReference type="InterPro" id="IPR036388">
    <property type="entry name" value="WH-like_DNA-bd_sf"/>
</dbReference>
<evidence type="ECO:0000256" key="2">
    <source>
        <dbReference type="ARBA" id="ARBA00023015"/>
    </source>
</evidence>
<dbReference type="PANTHER" id="PTHR30346:SF29">
    <property type="entry name" value="LYSR SUBSTRATE-BINDING"/>
    <property type="match status" value="1"/>
</dbReference>
<protein>
    <submittedName>
        <fullName evidence="6">LysR family regulatory protein</fullName>
    </submittedName>
</protein>
<dbReference type="PROSITE" id="PS50931">
    <property type="entry name" value="HTH_LYSR"/>
    <property type="match status" value="1"/>
</dbReference>
<feature type="domain" description="HTH lysR-type" evidence="5">
    <location>
        <begin position="8"/>
        <end position="65"/>
    </location>
</feature>